<name>A0A2B8BHI6_9PROT</name>
<evidence type="ECO:0000256" key="1">
    <source>
        <dbReference type="SAM" id="MobiDB-lite"/>
    </source>
</evidence>
<keyword evidence="4" id="KW-1185">Reference proteome</keyword>
<keyword evidence="2" id="KW-0812">Transmembrane</keyword>
<reference evidence="4" key="1">
    <citation type="submission" date="2017-10" db="EMBL/GenBank/DDBJ databases">
        <authorList>
            <person name="Kravchenko I.K."/>
            <person name="Grouzdev D.S."/>
        </authorList>
    </citation>
    <scope>NUCLEOTIDE SEQUENCE [LARGE SCALE GENOMIC DNA]</scope>
    <source>
        <strain evidence="4">B2</strain>
    </source>
</reference>
<dbReference type="AlphaFoldDB" id="A0A2B8BHI6"/>
<proteinExistence type="predicted"/>
<comment type="caution">
    <text evidence="3">The sequence shown here is derived from an EMBL/GenBank/DDBJ whole genome shotgun (WGS) entry which is preliminary data.</text>
</comment>
<keyword evidence="2" id="KW-0472">Membrane</keyword>
<organism evidence="3 4">
    <name type="scientific">Azospirillum palustre</name>
    <dbReference type="NCBI Taxonomy" id="2044885"/>
    <lineage>
        <taxon>Bacteria</taxon>
        <taxon>Pseudomonadati</taxon>
        <taxon>Pseudomonadota</taxon>
        <taxon>Alphaproteobacteria</taxon>
        <taxon>Rhodospirillales</taxon>
        <taxon>Azospirillaceae</taxon>
        <taxon>Azospirillum</taxon>
    </lineage>
</organism>
<feature type="transmembrane region" description="Helical" evidence="2">
    <location>
        <begin position="82"/>
        <end position="100"/>
    </location>
</feature>
<dbReference type="Proteomes" id="UP000225379">
    <property type="component" value="Unassembled WGS sequence"/>
</dbReference>
<feature type="region of interest" description="Disordered" evidence="1">
    <location>
        <begin position="120"/>
        <end position="155"/>
    </location>
</feature>
<evidence type="ECO:0000313" key="3">
    <source>
        <dbReference type="EMBL" id="PGH56852.1"/>
    </source>
</evidence>
<accession>A0A2B8BHI6</accession>
<evidence type="ECO:0000256" key="2">
    <source>
        <dbReference type="SAM" id="Phobius"/>
    </source>
</evidence>
<dbReference type="EMBL" id="PDKW01000040">
    <property type="protein sequence ID" value="PGH56852.1"/>
    <property type="molecule type" value="Genomic_DNA"/>
</dbReference>
<gene>
    <name evidence="3" type="ORF">CRT60_10030</name>
</gene>
<feature type="compositionally biased region" description="Basic and acidic residues" evidence="1">
    <location>
        <begin position="120"/>
        <end position="129"/>
    </location>
</feature>
<sequence length="155" mass="16487">MVQIRWRFAERPPSQGGHVLRADVRPGRAIRRLGSMAGIRIGGDPAPRPSMSIDRRPQGSPGHQGVVGMIGRIVAVRVSSRAVTAIPVIIVAVAAISAGIRPGWSPFHLTERWHGVACEGHDADSHHQGGEQAQQGWQERGGHRDLGRGGETGAG</sequence>
<evidence type="ECO:0000313" key="4">
    <source>
        <dbReference type="Proteomes" id="UP000225379"/>
    </source>
</evidence>
<protein>
    <submittedName>
        <fullName evidence="3">Uncharacterized protein</fullName>
    </submittedName>
</protein>
<keyword evidence="2" id="KW-1133">Transmembrane helix</keyword>